<gene>
    <name evidence="5" type="ORF">RM545_00110</name>
</gene>
<dbReference type="PRINTS" id="PR00081">
    <property type="entry name" value="GDHRDH"/>
</dbReference>
<dbReference type="Pfam" id="PF00106">
    <property type="entry name" value="adh_short"/>
    <property type="match status" value="1"/>
</dbReference>
<evidence type="ECO:0000256" key="4">
    <source>
        <dbReference type="RuleBase" id="RU000363"/>
    </source>
</evidence>
<proteinExistence type="inferred from homology"/>
<dbReference type="InterPro" id="IPR051019">
    <property type="entry name" value="VLCFA-Steroid_DH"/>
</dbReference>
<dbReference type="PROSITE" id="PS00061">
    <property type="entry name" value="ADH_SHORT"/>
    <property type="match status" value="1"/>
</dbReference>
<dbReference type="RefSeq" id="WP_311493231.1">
    <property type="nucleotide sequence ID" value="NZ_JAVRHO010000001.1"/>
</dbReference>
<dbReference type="PANTHER" id="PTHR43899:SF13">
    <property type="entry name" value="RH59310P"/>
    <property type="match status" value="1"/>
</dbReference>
<dbReference type="CDD" id="cd05233">
    <property type="entry name" value="SDR_c"/>
    <property type="match status" value="1"/>
</dbReference>
<dbReference type="Gene3D" id="3.40.50.720">
    <property type="entry name" value="NAD(P)-binding Rossmann-like Domain"/>
    <property type="match status" value="1"/>
</dbReference>
<comment type="caution">
    <text evidence="5">The sequence shown here is derived from an EMBL/GenBank/DDBJ whole genome shotgun (WGS) entry which is preliminary data.</text>
</comment>
<accession>A0ABU3CFF9</accession>
<organism evidence="5 6">
    <name type="scientific">Autumnicola lenta</name>
    <dbReference type="NCBI Taxonomy" id="3075593"/>
    <lineage>
        <taxon>Bacteria</taxon>
        <taxon>Pseudomonadati</taxon>
        <taxon>Bacteroidota</taxon>
        <taxon>Flavobacteriia</taxon>
        <taxon>Flavobacteriales</taxon>
        <taxon>Flavobacteriaceae</taxon>
        <taxon>Autumnicola</taxon>
    </lineage>
</organism>
<evidence type="ECO:0000256" key="3">
    <source>
        <dbReference type="ARBA" id="ARBA00023002"/>
    </source>
</evidence>
<evidence type="ECO:0000256" key="2">
    <source>
        <dbReference type="ARBA" id="ARBA00006484"/>
    </source>
</evidence>
<reference evidence="5 6" key="1">
    <citation type="submission" date="2023-09" db="EMBL/GenBank/DDBJ databases">
        <authorList>
            <person name="Rey-Velasco X."/>
        </authorList>
    </citation>
    <scope>NUCLEOTIDE SEQUENCE [LARGE SCALE GENOMIC DNA]</scope>
    <source>
        <strain evidence="5 6">F260</strain>
    </source>
</reference>
<comment type="subcellular location">
    <subcellularLocation>
        <location evidence="1">Endoplasmic reticulum</location>
    </subcellularLocation>
</comment>
<dbReference type="EMBL" id="JAVRHO010000001">
    <property type="protein sequence ID" value="MDT0645079.1"/>
    <property type="molecule type" value="Genomic_DNA"/>
</dbReference>
<dbReference type="PIRSF" id="PIRSF000126">
    <property type="entry name" value="11-beta-HSD1"/>
    <property type="match status" value="1"/>
</dbReference>
<evidence type="ECO:0000256" key="1">
    <source>
        <dbReference type="ARBA" id="ARBA00004240"/>
    </source>
</evidence>
<dbReference type="Proteomes" id="UP001245285">
    <property type="component" value="Unassembled WGS sequence"/>
</dbReference>
<comment type="similarity">
    <text evidence="2 4">Belongs to the short-chain dehydrogenases/reductases (SDR) family.</text>
</comment>
<evidence type="ECO:0000313" key="5">
    <source>
        <dbReference type="EMBL" id="MDT0645079.1"/>
    </source>
</evidence>
<keyword evidence="6" id="KW-1185">Reference proteome</keyword>
<evidence type="ECO:0000313" key="6">
    <source>
        <dbReference type="Proteomes" id="UP001245285"/>
    </source>
</evidence>
<dbReference type="PANTHER" id="PTHR43899">
    <property type="entry name" value="RH59310P"/>
    <property type="match status" value="1"/>
</dbReference>
<dbReference type="InterPro" id="IPR036291">
    <property type="entry name" value="NAD(P)-bd_dom_sf"/>
</dbReference>
<keyword evidence="3" id="KW-0560">Oxidoreductase</keyword>
<sequence>MNITRNGKPGRFALITGASRGLGKAFAFDLAKRQRNVILVSLPGEGLEQVAEEVRKAGCEAHFYETDLTIKQNVLDLTAWINNNFRLDILINNAGFGGNKRFLEAGADYIDKMIELNVKATSIITHQLLPNLLKSEQSYVLNVSSMAAMCPIAYKTVYPASKAFVHSFTRSLQNEFSDKGVFFSVLNPGPIKTNGDVSSRIDKQGMRTKIFVLPPEEIARLSIDQLFIGKNVIKLNWAHRFGWFLLHVLPVSVKMSILSNNALKEIENAD</sequence>
<dbReference type="PRINTS" id="PR00080">
    <property type="entry name" value="SDRFAMILY"/>
</dbReference>
<protein>
    <submittedName>
        <fullName evidence="5">SDR family NAD(P)-dependent oxidoreductase</fullName>
    </submittedName>
</protein>
<dbReference type="InterPro" id="IPR002347">
    <property type="entry name" value="SDR_fam"/>
</dbReference>
<name>A0ABU3CFF9_9FLAO</name>
<dbReference type="InterPro" id="IPR020904">
    <property type="entry name" value="Sc_DH/Rdtase_CS"/>
</dbReference>
<dbReference type="SUPFAM" id="SSF51735">
    <property type="entry name" value="NAD(P)-binding Rossmann-fold domains"/>
    <property type="match status" value="1"/>
</dbReference>